<dbReference type="PANTHER" id="PTHR40590:SF1">
    <property type="entry name" value="CYTOPLASMIC PROTEIN"/>
    <property type="match status" value="1"/>
</dbReference>
<keyword evidence="3" id="KW-1185">Reference proteome</keyword>
<sequence>MPALSQSGAMASVEAKAAKVSNGEGRFFRIEKAGLAPSYLLGTMHLGDPRLLALPEPIDRAFEDSQRLVIETTDVLDPMKMAGAMFADPALTTLPKGQTLGDFLKPADRQKLARMLDAKGVPLQAVERLQPWFLSSGFMLPACMAKTSGGMPIVLDTSLAARAKAAGIPVEGLETASEQLRSMAAIPMKEQIDGFVALLSAEDRLDDIFETMIDLYLREHVSTIMPAIEAAVPDGGMMVGAGEGYAAFEEKVITERNLRMADRLEPFLSKGGSFVAVGALHLPGEKGLVALLRARGYRLVRVPAPVGAAPARPHLDDAEAAQSGAPSRPEPAGAPRESDADDTKK</sequence>
<dbReference type="Proteomes" id="UP000678276">
    <property type="component" value="Unassembled WGS sequence"/>
</dbReference>
<comment type="caution">
    <text evidence="2">The sequence shown here is derived from an EMBL/GenBank/DDBJ whole genome shotgun (WGS) entry which is preliminary data.</text>
</comment>
<evidence type="ECO:0000313" key="3">
    <source>
        <dbReference type="Proteomes" id="UP000678276"/>
    </source>
</evidence>
<feature type="compositionally biased region" description="Basic and acidic residues" evidence="1">
    <location>
        <begin position="336"/>
        <end position="345"/>
    </location>
</feature>
<dbReference type="Pfam" id="PF01963">
    <property type="entry name" value="TraB_PrgY_gumN"/>
    <property type="match status" value="1"/>
</dbReference>
<dbReference type="InterPro" id="IPR047111">
    <property type="entry name" value="YbaP-like"/>
</dbReference>
<dbReference type="PANTHER" id="PTHR40590">
    <property type="entry name" value="CYTOPLASMIC PROTEIN-RELATED"/>
    <property type="match status" value="1"/>
</dbReference>
<reference evidence="2 3" key="1">
    <citation type="submission" date="2021-04" db="EMBL/GenBank/DDBJ databases">
        <title>Whole genome sequence of Jiella sp. KSK16Y-1.</title>
        <authorList>
            <person name="Tuo L."/>
        </authorList>
    </citation>
    <scope>NUCLEOTIDE SEQUENCE [LARGE SCALE GENOMIC DNA]</scope>
    <source>
        <strain evidence="2 3">KSK16Y-1</strain>
    </source>
</reference>
<protein>
    <submittedName>
        <fullName evidence="2">TraB/GumN family protein</fullName>
    </submittedName>
</protein>
<accession>A0ABS4BK44</accession>
<dbReference type="InterPro" id="IPR002816">
    <property type="entry name" value="TraB/PrgY/GumN_fam"/>
</dbReference>
<name>A0ABS4BK44_9HYPH</name>
<proteinExistence type="predicted"/>
<feature type="region of interest" description="Disordered" evidence="1">
    <location>
        <begin position="307"/>
        <end position="345"/>
    </location>
</feature>
<evidence type="ECO:0000313" key="2">
    <source>
        <dbReference type="EMBL" id="MBP0617127.1"/>
    </source>
</evidence>
<organism evidence="2 3">
    <name type="scientific">Jiella mangrovi</name>
    <dbReference type="NCBI Taxonomy" id="2821407"/>
    <lineage>
        <taxon>Bacteria</taxon>
        <taxon>Pseudomonadati</taxon>
        <taxon>Pseudomonadota</taxon>
        <taxon>Alphaproteobacteria</taxon>
        <taxon>Hyphomicrobiales</taxon>
        <taxon>Aurantimonadaceae</taxon>
        <taxon>Jiella</taxon>
    </lineage>
</organism>
<evidence type="ECO:0000256" key="1">
    <source>
        <dbReference type="SAM" id="MobiDB-lite"/>
    </source>
</evidence>
<dbReference type="EMBL" id="JAGJCF010000014">
    <property type="protein sequence ID" value="MBP0617127.1"/>
    <property type="molecule type" value="Genomic_DNA"/>
</dbReference>
<gene>
    <name evidence="2" type="ORF">J6595_16195</name>
</gene>
<dbReference type="CDD" id="cd14789">
    <property type="entry name" value="Tiki"/>
    <property type="match status" value="1"/>
</dbReference>